<dbReference type="GO" id="GO:0005125">
    <property type="term" value="F:cytokine activity"/>
    <property type="evidence" value="ECO:0007669"/>
    <property type="project" value="UniProtKB-KW"/>
</dbReference>
<dbReference type="GO" id="GO:0051781">
    <property type="term" value="P:positive regulation of cell division"/>
    <property type="evidence" value="ECO:0007669"/>
    <property type="project" value="UniProtKB-KW"/>
</dbReference>
<keyword evidence="8" id="KW-0964">Secreted</keyword>
<accession>A0A1A8DK16</accession>
<sequence length="358" mass="40688">MSVNMDMKDSLVNGGVIITHQIREGKHHYEVEKVMKYKKESGRKMFVRRGDKLMEINGVDLQDLTPEEFAQRISEGIPMLTVHKPERKKGEAEPQLPGEETLQPYSKEPITLNFSWEMTREEDIEEENQTSANGGASRDESHMEEGDLLVVRMTNTSISVVSGRGCEVGTPCKGCQGTGCIFNDIIVVSEYSTVTLVPRGGGDATFRQEKMADVLVQNVSTYRYLRGSCSENILYSSPNPERITIYYYKSSAMDKFFRGMPVVLNITGSNCFLRCCKNGTKVFLQLETCEKQKLMQISKRDEGTYSFVFYMKSDRTKQRKFESALFKGWFIHIVNTDMVEMGETDRGGDSSFLFIIQK</sequence>
<evidence type="ECO:0000256" key="7">
    <source>
        <dbReference type="ARBA" id="ARBA00022514"/>
    </source>
</evidence>
<evidence type="ECO:0000256" key="5">
    <source>
        <dbReference type="ARBA" id="ARBA00014702"/>
    </source>
</evidence>
<dbReference type="CDD" id="cd00100">
    <property type="entry name" value="beta-trefoil_IL1"/>
    <property type="match status" value="1"/>
</dbReference>
<dbReference type="Gene3D" id="2.80.10.50">
    <property type="match status" value="1"/>
</dbReference>
<evidence type="ECO:0000256" key="4">
    <source>
        <dbReference type="ARBA" id="ARBA00010448"/>
    </source>
</evidence>
<dbReference type="SUPFAM" id="SSF50353">
    <property type="entry name" value="Cytokine"/>
    <property type="match status" value="1"/>
</dbReference>
<evidence type="ECO:0000256" key="3">
    <source>
        <dbReference type="ARBA" id="ARBA00004550"/>
    </source>
</evidence>
<dbReference type="EMBL" id="HADZ01004929">
    <property type="protein sequence ID" value="SBP68870.1"/>
    <property type="molecule type" value="Transcribed_RNA"/>
</dbReference>
<dbReference type="InterPro" id="IPR000975">
    <property type="entry name" value="IL-1_fam"/>
</dbReference>
<evidence type="ECO:0000256" key="1">
    <source>
        <dbReference type="ARBA" id="ARBA00004371"/>
    </source>
</evidence>
<evidence type="ECO:0000313" key="14">
    <source>
        <dbReference type="EMBL" id="SBQ33848.1"/>
    </source>
</evidence>
<dbReference type="InterPro" id="IPR036034">
    <property type="entry name" value="PDZ_sf"/>
</dbReference>
<keyword evidence="9" id="KW-0666">Pyrogen</keyword>
<keyword evidence="6" id="KW-0963">Cytoplasm</keyword>
<name>A0A1A8DK16_NOTKA</name>
<dbReference type="GO" id="GO:0010628">
    <property type="term" value="P:positive regulation of gene expression"/>
    <property type="evidence" value="ECO:0007669"/>
    <property type="project" value="TreeGrafter"/>
</dbReference>
<keyword evidence="10" id="KW-0395">Inflammatory response</keyword>
<organism evidence="14">
    <name type="scientific">Nothobranchius kadleci</name>
    <name type="common">African annual killifish</name>
    <dbReference type="NCBI Taxonomy" id="1051664"/>
    <lineage>
        <taxon>Eukaryota</taxon>
        <taxon>Metazoa</taxon>
        <taxon>Chordata</taxon>
        <taxon>Craniata</taxon>
        <taxon>Vertebrata</taxon>
        <taxon>Euteleostomi</taxon>
        <taxon>Actinopterygii</taxon>
        <taxon>Neopterygii</taxon>
        <taxon>Teleostei</taxon>
        <taxon>Neoteleostei</taxon>
        <taxon>Acanthomorphata</taxon>
        <taxon>Ovalentaria</taxon>
        <taxon>Atherinomorphae</taxon>
        <taxon>Cyprinodontiformes</taxon>
        <taxon>Nothobranchiidae</taxon>
        <taxon>Nothobranchius</taxon>
    </lineage>
</organism>
<protein>
    <recommendedName>
        <fullName evidence="5">Interleukin-1 beta</fullName>
    </recommendedName>
</protein>
<reference evidence="14" key="2">
    <citation type="submission" date="2016-06" db="EMBL/GenBank/DDBJ databases">
        <title>The genome of a short-lived fish provides insights into sex chromosome evolution and the genetic control of aging.</title>
        <authorList>
            <person name="Reichwald K."/>
            <person name="Felder M."/>
            <person name="Petzold A."/>
            <person name="Koch P."/>
            <person name="Groth M."/>
            <person name="Platzer M."/>
        </authorList>
    </citation>
    <scope>NUCLEOTIDE SEQUENCE</scope>
    <source>
        <tissue evidence="14">Brain</tissue>
    </source>
</reference>
<dbReference type="GO" id="GO:0005829">
    <property type="term" value="C:cytosol"/>
    <property type="evidence" value="ECO:0007669"/>
    <property type="project" value="UniProtKB-SubCell"/>
</dbReference>
<dbReference type="PANTHER" id="PTHR10078">
    <property type="entry name" value="INTERLEUKIN-1 FAMILY MEMBER"/>
    <property type="match status" value="1"/>
</dbReference>
<reference evidence="14" key="1">
    <citation type="submission" date="2016-05" db="EMBL/GenBank/DDBJ databases">
        <authorList>
            <person name="Lavstsen T."/>
            <person name="Jespersen J.S."/>
        </authorList>
    </citation>
    <scope>NUCLEOTIDE SEQUENCE</scope>
    <source>
        <tissue evidence="14">Brain</tissue>
    </source>
</reference>
<keyword evidence="12" id="KW-0497">Mitogen</keyword>
<evidence type="ECO:0000256" key="8">
    <source>
        <dbReference type="ARBA" id="ARBA00022525"/>
    </source>
</evidence>
<evidence type="ECO:0000256" key="11">
    <source>
        <dbReference type="ARBA" id="ARBA00023228"/>
    </source>
</evidence>
<dbReference type="AlphaFoldDB" id="A0A1A8DK16"/>
<dbReference type="PANTHER" id="PTHR10078:SF30">
    <property type="entry name" value="INTERLEUKIN-1 BETA"/>
    <property type="match status" value="1"/>
</dbReference>
<feature type="region of interest" description="Disordered" evidence="13">
    <location>
        <begin position="122"/>
        <end position="142"/>
    </location>
</feature>
<dbReference type="Pfam" id="PF00340">
    <property type="entry name" value="IL1"/>
    <property type="match status" value="1"/>
</dbReference>
<keyword evidence="7" id="KW-0202">Cytokine</keyword>
<keyword evidence="11" id="KW-0458">Lysosome</keyword>
<evidence type="ECO:0000256" key="13">
    <source>
        <dbReference type="SAM" id="MobiDB-lite"/>
    </source>
</evidence>
<dbReference type="GO" id="GO:0019221">
    <property type="term" value="P:cytokine-mediated signaling pathway"/>
    <property type="evidence" value="ECO:0007669"/>
    <property type="project" value="TreeGrafter"/>
</dbReference>
<dbReference type="GO" id="GO:0071222">
    <property type="term" value="P:cellular response to lipopolysaccharide"/>
    <property type="evidence" value="ECO:0007669"/>
    <property type="project" value="TreeGrafter"/>
</dbReference>
<dbReference type="Gene3D" id="2.30.42.10">
    <property type="match status" value="1"/>
</dbReference>
<evidence type="ECO:0000256" key="6">
    <source>
        <dbReference type="ARBA" id="ARBA00022490"/>
    </source>
</evidence>
<comment type="subcellular location">
    <subcellularLocation>
        <location evidence="2">Cytoplasm</location>
        <location evidence="2">Cytosol</location>
    </subcellularLocation>
    <subcellularLocation>
        <location evidence="1">Lysosome</location>
    </subcellularLocation>
    <subcellularLocation>
        <location evidence="3">Secreted</location>
        <location evidence="3">Extracellular exosome</location>
    </subcellularLocation>
</comment>
<evidence type="ECO:0000256" key="12">
    <source>
        <dbReference type="ARBA" id="ARBA00023246"/>
    </source>
</evidence>
<dbReference type="GO" id="GO:0005615">
    <property type="term" value="C:extracellular space"/>
    <property type="evidence" value="ECO:0007669"/>
    <property type="project" value="UniProtKB-KW"/>
</dbReference>
<dbReference type="GO" id="GO:0005764">
    <property type="term" value="C:lysosome"/>
    <property type="evidence" value="ECO:0007669"/>
    <property type="project" value="UniProtKB-SubCell"/>
</dbReference>
<evidence type="ECO:0000256" key="9">
    <source>
        <dbReference type="ARBA" id="ARBA00022620"/>
    </source>
</evidence>
<evidence type="ECO:0000256" key="2">
    <source>
        <dbReference type="ARBA" id="ARBA00004514"/>
    </source>
</evidence>
<proteinExistence type="inferred from homology"/>
<dbReference type="InterPro" id="IPR008996">
    <property type="entry name" value="IL1/FGF"/>
</dbReference>
<dbReference type="GO" id="GO:0001660">
    <property type="term" value="P:fever generation"/>
    <property type="evidence" value="ECO:0007669"/>
    <property type="project" value="UniProtKB-KW"/>
</dbReference>
<comment type="similarity">
    <text evidence="4">Belongs to the IL-1 family.</text>
</comment>
<gene>
    <name evidence="14" type="primary">CU652893.1</name>
</gene>
<dbReference type="SMART" id="SM00125">
    <property type="entry name" value="IL1"/>
    <property type="match status" value="1"/>
</dbReference>
<evidence type="ECO:0000256" key="10">
    <source>
        <dbReference type="ARBA" id="ARBA00023198"/>
    </source>
</evidence>
<dbReference type="GO" id="GO:0006955">
    <property type="term" value="P:immune response"/>
    <property type="evidence" value="ECO:0007669"/>
    <property type="project" value="InterPro"/>
</dbReference>
<dbReference type="EMBL" id="HAEA01005368">
    <property type="protein sequence ID" value="SBQ33848.1"/>
    <property type="molecule type" value="Transcribed_RNA"/>
</dbReference>